<feature type="domain" description="UBA" evidence="6">
    <location>
        <begin position="1"/>
        <end position="39"/>
    </location>
</feature>
<evidence type="ECO:0008006" key="10">
    <source>
        <dbReference type="Google" id="ProtNLM"/>
    </source>
</evidence>
<evidence type="ECO:0000256" key="5">
    <source>
        <dbReference type="SAM" id="MobiDB-lite"/>
    </source>
</evidence>
<dbReference type="Gene3D" id="1.10.8.10">
    <property type="entry name" value="DNA helicase RuvA subunit, C-terminal domain"/>
    <property type="match status" value="1"/>
</dbReference>
<dbReference type="SUPFAM" id="SSF46934">
    <property type="entry name" value="UBA-like"/>
    <property type="match status" value="1"/>
</dbReference>
<evidence type="ECO:0000256" key="2">
    <source>
        <dbReference type="ARBA" id="ARBA00022771"/>
    </source>
</evidence>
<dbReference type="OMA" id="RSFLHIT"/>
<protein>
    <recommendedName>
        <fullName evidence="10">MYND-type domain-containing protein</fullName>
    </recommendedName>
</protein>
<dbReference type="GO" id="GO:0008270">
    <property type="term" value="F:zinc ion binding"/>
    <property type="evidence" value="ECO:0007669"/>
    <property type="project" value="UniProtKB-KW"/>
</dbReference>
<dbReference type="RefSeq" id="XP_014571081.1">
    <property type="nucleotide sequence ID" value="XM_014715595.1"/>
</dbReference>
<evidence type="ECO:0000256" key="3">
    <source>
        <dbReference type="ARBA" id="ARBA00022833"/>
    </source>
</evidence>
<dbReference type="EMBL" id="BABT02000117">
    <property type="protein sequence ID" value="GAA97242.1"/>
    <property type="molecule type" value="Genomic_DNA"/>
</dbReference>
<keyword evidence="9" id="KW-1185">Reference proteome</keyword>
<dbReference type="Proteomes" id="UP000009131">
    <property type="component" value="Unassembled WGS sequence"/>
</dbReference>
<reference evidence="8 9" key="1">
    <citation type="journal article" date="2011" name="J. Gen. Appl. Microbiol.">
        <title>Draft genome sequencing of the enigmatic basidiomycete Mixia osmundae.</title>
        <authorList>
            <person name="Nishida H."/>
            <person name="Nagatsuka Y."/>
            <person name="Sugiyama J."/>
        </authorList>
    </citation>
    <scope>NUCLEOTIDE SEQUENCE [LARGE SCALE GENOMIC DNA]</scope>
    <source>
        <strain evidence="9">CBS 9802 / IAM 14324 / JCM 22182 / KY 12970</strain>
    </source>
</reference>
<dbReference type="AlphaFoldDB" id="G7E361"/>
<dbReference type="CDD" id="cd14297">
    <property type="entry name" value="UBA2_spUBP14_like"/>
    <property type="match status" value="1"/>
</dbReference>
<dbReference type="eggNOG" id="KOG2061">
    <property type="taxonomic scope" value="Eukaryota"/>
</dbReference>
<evidence type="ECO:0000313" key="8">
    <source>
        <dbReference type="EMBL" id="GAA97242.1"/>
    </source>
</evidence>
<dbReference type="Pfam" id="PF04194">
    <property type="entry name" value="PDCD2_C"/>
    <property type="match status" value="1"/>
</dbReference>
<sequence>MGDKVKQLIELGFDEASSKAALQRFPDSIERAVDWIFNNPSDNLDGHAWDPPAPTLEYAPPAPSRRTSQDYTALDPQSHAAVQAALQQTALNQTSAASSSDWQDSPAYHTEFHSGTSEIARNFIGPPNLTRDQPLAIMPPAGQSDARSNTWATPTDDDDEMEAAIRASLRDQQGINDLVDETTMASNLASWGQPNATQGRFAGPGSDNSDHIVQASLLNLPSTQSHTTASQLRDGQHALRTLPSERLVRSDLDRPMVVHTFSPHTALLAPLLIGLYELRSFRQAVLSLDFGELASDDIDTDYWQGGAISEALNIRMAALPAQVRAIASLQRLFAFMALSHRAIIVPNDLLSTISDLPPRERDQAVLPTVTAENPVVDMTRVFEAIADAWSYTCEYHAKLAIDAGQDSAQVEQLLWNSKSILFHRGQEGNEDHPQSILDASARAALDIYHDPKESSDVYMAHAQSRSFACEEGMSLTHPANTVVMPIRRPGANHTTFSDIEPLTINLELFLDRYLYGKRQAAQQLREQADQKRKAKVVLQDKLKAIKDPDGNDHIELMEKTRKYLFMISQECDDDERQARQQKIIANLEIAIAHAHRAAEYYKSGIATLQTELDGLYSGEEWSQCGPYQLRAMLLHTGPYPKHDAYHTYICRQDRWWRIVESDISAVHSLESQVLNTNLGVMIGSGPCFLLYERQSAPSLDSVRPNLASIIAKDNAVLAAEHDLQLHASSLPQPAEQVDDVAMAVEDAILPVSVAGAAEEVMQLRGGSLATKEPNAALRESGRGGDDDDEDDEDEQEGLTGVELGFAEPIEKSLDPVAMVGKLGGAPLWLNPALPLSPDMTQCGVCRSRAMRFLLQLNAPVVDSTQAPYRAIYVYTCPNGRCVSIDASRATRAWRIQLAEGGPFGLESGTAGSADVRTMRQKCHAVLCAHCHLRASHRCSLCNTERYCSKECQAARWPLHKPRCQNRSDQQGEQDQDQISAKQWKAFEIVSESEWIDQEKESVPSMLASTPSDLAHMANVDEPDTDTGVDGAFLRFQHRLSNEPEQILRYNRAFEGSVEPLWVSSTGKPKPEAISTCPICDGARTCEFQIMSTVLGMIGVDDTQQDSLDFGTLLVYTCQAACQIPLKTEPTIEGTATSGWAQELIIAQNFTSQGMKSLQQQQQRAS</sequence>
<dbReference type="Gene3D" id="6.10.140.2220">
    <property type="match status" value="1"/>
</dbReference>
<dbReference type="SUPFAM" id="SSF144232">
    <property type="entry name" value="HIT/MYND zinc finger-like"/>
    <property type="match status" value="1"/>
</dbReference>
<dbReference type="PANTHER" id="PTHR12298">
    <property type="entry name" value="PCDC2 PROGRAMMED CELL DEATH PROTEIN 2 -RELATED"/>
    <property type="match status" value="1"/>
</dbReference>
<feature type="domain" description="MYND-type" evidence="7">
    <location>
        <begin position="927"/>
        <end position="963"/>
    </location>
</feature>
<dbReference type="PANTHER" id="PTHR12298:SF4">
    <property type="entry name" value="PROGRAMMED CELL DEATH PROTEIN 2"/>
    <property type="match status" value="1"/>
</dbReference>
<evidence type="ECO:0000256" key="4">
    <source>
        <dbReference type="PROSITE-ProRule" id="PRU00134"/>
    </source>
</evidence>
<accession>G7E361</accession>
<organism evidence="8 9">
    <name type="scientific">Mixia osmundae (strain CBS 9802 / IAM 14324 / JCM 22182 / KY 12970)</name>
    <dbReference type="NCBI Taxonomy" id="764103"/>
    <lineage>
        <taxon>Eukaryota</taxon>
        <taxon>Fungi</taxon>
        <taxon>Dikarya</taxon>
        <taxon>Basidiomycota</taxon>
        <taxon>Pucciniomycotina</taxon>
        <taxon>Mixiomycetes</taxon>
        <taxon>Mixiales</taxon>
        <taxon>Mixiaceae</taxon>
        <taxon>Mixia</taxon>
    </lineage>
</organism>
<proteinExistence type="predicted"/>
<evidence type="ECO:0000313" key="9">
    <source>
        <dbReference type="Proteomes" id="UP000009131"/>
    </source>
</evidence>
<keyword evidence="2 4" id="KW-0863">Zinc-finger</keyword>
<dbReference type="HOGENOM" id="CLU_284548_0_0_1"/>
<dbReference type="GO" id="GO:0005634">
    <property type="term" value="C:nucleus"/>
    <property type="evidence" value="ECO:0007669"/>
    <property type="project" value="TreeGrafter"/>
</dbReference>
<reference evidence="8 9" key="2">
    <citation type="journal article" date="2012" name="Open Biol.">
        <title>Characteristics of nucleosomes and linker DNA regions on the genome of the basidiomycete Mixia osmundae revealed by mono- and dinucleosome mapping.</title>
        <authorList>
            <person name="Nishida H."/>
            <person name="Kondo S."/>
            <person name="Matsumoto T."/>
            <person name="Suzuki Y."/>
            <person name="Yoshikawa H."/>
            <person name="Taylor T.D."/>
            <person name="Sugiyama J."/>
        </authorList>
    </citation>
    <scope>NUCLEOTIDE SEQUENCE [LARGE SCALE GENOMIC DNA]</scope>
    <source>
        <strain evidence="9">CBS 9802 / IAM 14324 / JCM 22182 / KY 12970</strain>
    </source>
</reference>
<evidence type="ECO:0000259" key="7">
    <source>
        <dbReference type="PROSITE" id="PS50865"/>
    </source>
</evidence>
<dbReference type="SUPFAM" id="SSF54001">
    <property type="entry name" value="Cysteine proteinases"/>
    <property type="match status" value="1"/>
</dbReference>
<dbReference type="InterPro" id="IPR009060">
    <property type="entry name" value="UBA-like_sf"/>
</dbReference>
<dbReference type="OrthoDB" id="443682at2759"/>
<dbReference type="InterPro" id="IPR007320">
    <property type="entry name" value="PDCD2_C"/>
</dbReference>
<keyword evidence="3" id="KW-0862">Zinc</keyword>
<dbReference type="InterPro" id="IPR015940">
    <property type="entry name" value="UBA"/>
</dbReference>
<evidence type="ECO:0000256" key="1">
    <source>
        <dbReference type="ARBA" id="ARBA00022723"/>
    </source>
</evidence>
<feature type="region of interest" description="Disordered" evidence="5">
    <location>
        <begin position="120"/>
        <end position="156"/>
    </location>
</feature>
<evidence type="ECO:0000259" key="6">
    <source>
        <dbReference type="PROSITE" id="PS50030"/>
    </source>
</evidence>
<dbReference type="InParanoid" id="G7E361"/>
<dbReference type="STRING" id="764103.G7E361"/>
<comment type="caution">
    <text evidence="8">The sequence shown here is derived from an EMBL/GenBank/DDBJ whole genome shotgun (WGS) entry which is preliminary data.</text>
</comment>
<dbReference type="Pfam" id="PF22562">
    <property type="entry name" value="UBA_7"/>
    <property type="match status" value="1"/>
</dbReference>
<feature type="compositionally biased region" description="Acidic residues" evidence="5">
    <location>
        <begin position="785"/>
        <end position="796"/>
    </location>
</feature>
<dbReference type="InterPro" id="IPR038765">
    <property type="entry name" value="Papain-like_cys_pep_sf"/>
</dbReference>
<name>G7E361_MIXOS</name>
<dbReference type="GO" id="GO:0005737">
    <property type="term" value="C:cytoplasm"/>
    <property type="evidence" value="ECO:0007669"/>
    <property type="project" value="InterPro"/>
</dbReference>
<dbReference type="InterPro" id="IPR002893">
    <property type="entry name" value="Znf_MYND"/>
</dbReference>
<dbReference type="Pfam" id="PF01753">
    <property type="entry name" value="zf-MYND"/>
    <property type="match status" value="1"/>
</dbReference>
<gene>
    <name evidence="8" type="primary">Mo03919</name>
    <name evidence="8" type="ORF">E5Q_03919</name>
</gene>
<dbReference type="PROSITE" id="PS50030">
    <property type="entry name" value="UBA"/>
    <property type="match status" value="1"/>
</dbReference>
<dbReference type="PROSITE" id="PS50865">
    <property type="entry name" value="ZF_MYND_2"/>
    <property type="match status" value="1"/>
</dbReference>
<keyword evidence="1" id="KW-0479">Metal-binding</keyword>
<feature type="region of interest" description="Disordered" evidence="5">
    <location>
        <begin position="764"/>
        <end position="803"/>
    </location>
</feature>